<evidence type="ECO:0000259" key="1">
    <source>
        <dbReference type="PROSITE" id="PS50206"/>
    </source>
</evidence>
<comment type="caution">
    <text evidence="2">The sequence shown here is derived from an EMBL/GenBank/DDBJ whole genome shotgun (WGS) entry which is preliminary data.</text>
</comment>
<name>A0A848HFQ9_9BURK</name>
<reference evidence="2 3" key="1">
    <citation type="submission" date="2020-04" db="EMBL/GenBank/DDBJ databases">
        <title>Ramlibacter sp. G-1-2-2 isolated from soil.</title>
        <authorList>
            <person name="Dahal R.H."/>
        </authorList>
    </citation>
    <scope>NUCLEOTIDE SEQUENCE [LARGE SCALE GENOMIC DNA]</scope>
    <source>
        <strain evidence="2 3">G-1-2-2</strain>
    </source>
</reference>
<dbReference type="InterPro" id="IPR036314">
    <property type="entry name" value="SOD_C_sf"/>
</dbReference>
<dbReference type="Gene3D" id="3.40.250.10">
    <property type="entry name" value="Rhodanese-like domain"/>
    <property type="match status" value="1"/>
</dbReference>
<accession>A0A848HFQ9</accession>
<dbReference type="EMBL" id="JABBFX010000004">
    <property type="protein sequence ID" value="NML48279.1"/>
    <property type="molecule type" value="Genomic_DNA"/>
</dbReference>
<dbReference type="PROSITE" id="PS50206">
    <property type="entry name" value="RHODANESE_3"/>
    <property type="match status" value="1"/>
</dbReference>
<dbReference type="Proteomes" id="UP000541185">
    <property type="component" value="Unassembled WGS sequence"/>
</dbReference>
<proteinExistence type="predicted"/>
<dbReference type="InterPro" id="IPR036873">
    <property type="entry name" value="Rhodanese-like_dom_sf"/>
</dbReference>
<feature type="domain" description="Rhodanese" evidence="1">
    <location>
        <begin position="86"/>
        <end position="176"/>
    </location>
</feature>
<dbReference type="AlphaFoldDB" id="A0A848HFQ9"/>
<dbReference type="SMART" id="SM00450">
    <property type="entry name" value="RHOD"/>
    <property type="match status" value="1"/>
</dbReference>
<sequence>MAGQAAGGSGWLLLAFQPRAGTLVNQWAADDAQAVAGGVPLLALNLHRGDHRVEDFLANVDWRGVYARYQAAVHAASDAFACEPDAIGDALVVDVRRAGVFDKAGTMVAGALRRDPEQVANWSADLEPGRPLVVYCVYGHEVGRATALRLRAAGHDARFLQGGIAAWEAAGRPLRTIGPD</sequence>
<evidence type="ECO:0000313" key="3">
    <source>
        <dbReference type="Proteomes" id="UP000541185"/>
    </source>
</evidence>
<dbReference type="RefSeq" id="WP_169422603.1">
    <property type="nucleotide sequence ID" value="NZ_JABBFX010000004.1"/>
</dbReference>
<gene>
    <name evidence="2" type="ORF">HHL11_31310</name>
</gene>
<dbReference type="SUPFAM" id="SSF54719">
    <property type="entry name" value="Fe,Mn superoxide dismutase (SOD), C-terminal domain"/>
    <property type="match status" value="1"/>
</dbReference>
<dbReference type="SUPFAM" id="SSF52821">
    <property type="entry name" value="Rhodanese/Cell cycle control phosphatase"/>
    <property type="match status" value="1"/>
</dbReference>
<dbReference type="Pfam" id="PF00581">
    <property type="entry name" value="Rhodanese"/>
    <property type="match status" value="1"/>
</dbReference>
<keyword evidence="3" id="KW-1185">Reference proteome</keyword>
<evidence type="ECO:0000313" key="2">
    <source>
        <dbReference type="EMBL" id="NML48279.1"/>
    </source>
</evidence>
<dbReference type="InterPro" id="IPR001763">
    <property type="entry name" value="Rhodanese-like_dom"/>
</dbReference>
<organism evidence="2 3">
    <name type="scientific">Ramlibacter agri</name>
    <dbReference type="NCBI Taxonomy" id="2728837"/>
    <lineage>
        <taxon>Bacteria</taxon>
        <taxon>Pseudomonadati</taxon>
        <taxon>Pseudomonadota</taxon>
        <taxon>Betaproteobacteria</taxon>
        <taxon>Burkholderiales</taxon>
        <taxon>Comamonadaceae</taxon>
        <taxon>Ramlibacter</taxon>
    </lineage>
</organism>
<protein>
    <recommendedName>
        <fullName evidence="1">Rhodanese domain-containing protein</fullName>
    </recommendedName>
</protein>